<dbReference type="SMR" id="A0A0G2Y7B9"/>
<dbReference type="Gene3D" id="3.40.710.10">
    <property type="entry name" value="DD-peptidase/beta-lactamase superfamily"/>
    <property type="match status" value="1"/>
</dbReference>
<dbReference type="SUPFAM" id="SSF56601">
    <property type="entry name" value="beta-lactamase/transpeptidase-like"/>
    <property type="match status" value="1"/>
</dbReference>
<proteinExistence type="predicted"/>
<accession>A0A0G2Y7B9</accession>
<dbReference type="Pfam" id="PF00144">
    <property type="entry name" value="Beta-lactamase"/>
    <property type="match status" value="1"/>
</dbReference>
<dbReference type="InterPro" id="IPR001466">
    <property type="entry name" value="Beta-lactam-related"/>
</dbReference>
<protein>
    <submittedName>
        <fullName evidence="2">Putative esterase</fullName>
    </submittedName>
</protein>
<dbReference type="PANTHER" id="PTHR43283:SF3">
    <property type="entry name" value="BETA-LACTAMASE FAMILY PROTEIN (AFU_ORTHOLOGUE AFUA_5G07500)"/>
    <property type="match status" value="1"/>
</dbReference>
<dbReference type="InterPro" id="IPR050789">
    <property type="entry name" value="Diverse_Enzym_Activities"/>
</dbReference>
<reference evidence="2" key="2">
    <citation type="submission" date="2015-05" db="EMBL/GenBank/DDBJ databases">
        <title>The biosynthetic gene cluster for the epothilones from Sorangium cellulosum So0157-2.</title>
        <authorList>
            <person name="Li Y.Z."/>
            <person name="Li Z.F."/>
            <person name="Xia Z.J."/>
            <person name="Zhao J.Y."/>
            <person name="Sun X."/>
            <person name="Zhao L."/>
            <person name="Hu W."/>
            <person name="Liu H."/>
            <person name="Wu Z.H."/>
            <person name="Liu W.F."/>
        </authorList>
    </citation>
    <scope>NUCLEOTIDE SEQUENCE</scope>
    <source>
        <strain evidence="2">So0157-2</strain>
    </source>
</reference>
<dbReference type="AlphaFoldDB" id="A0A0G2Y7B9"/>
<dbReference type="PANTHER" id="PTHR43283">
    <property type="entry name" value="BETA-LACTAMASE-RELATED"/>
    <property type="match status" value="1"/>
</dbReference>
<dbReference type="InterPro" id="IPR012338">
    <property type="entry name" value="Beta-lactam/transpept-like"/>
</dbReference>
<name>A0A0G2Y7B9_SORCE</name>
<sequence>MIFSGAGSQCSRQGQAPPLGEASTVMRRREFMGALISVAAPGCALGGAEEEGQPGQDAGAGALAPAREVMAAEVAAGQMPGAVWLVARGDDVHVDAVGVTELGGSAPMRRDTIFRIASMTKAVTATAVMMLVEEGKLDLDAPVDRWLPELANRKVLARIDGPIDETVPAERPITVRDLMTFTMGFGISFDASSPIQRAIDELGLVNAQPVPMTPHGPDEWIRRLGTLPLMHQPGAQWMYNTGSLVQGVLVGRVADQGFDAFVRERILAPLGMRDTEFHVPADKLARFAGCGYFTDEQTGEKTRMDRDGAESAYASPPAFPSGAAGLVSTVDDYLLFARMLMNGGVHEGRRLLSAASVREMTADHLTPAQKAASSFFPGFFETHGWGYGLAVITAPDVVSEVPGRYGWDGGFGTSWINDPGRELIGIVMTQSAGFLFSGALERFWRSVYVATESA</sequence>
<reference evidence="2" key="1">
    <citation type="journal article" date="2013" name="Appl. Microbiol. Biotechnol.">
        <title>Characteristics and activity analysis of epothilone operon promoters from Sorangium cellulosum strains in Escherichia coli.</title>
        <authorList>
            <person name="Zhu L.P."/>
            <person name="Li Z.F."/>
            <person name="Sun X."/>
            <person name="Li S.G."/>
            <person name="Li Y.Z."/>
        </authorList>
    </citation>
    <scope>NUCLEOTIDE SEQUENCE</scope>
    <source>
        <strain evidence="2">So0157-2</strain>
    </source>
</reference>
<feature type="domain" description="Beta-lactamase-related" evidence="1">
    <location>
        <begin position="68"/>
        <end position="435"/>
    </location>
</feature>
<dbReference type="EMBL" id="EU414841">
    <property type="protein sequence ID" value="AKI82204.1"/>
    <property type="molecule type" value="Genomic_DNA"/>
</dbReference>
<organism evidence="2">
    <name type="scientific">Sorangium cellulosum So0157-2</name>
    <dbReference type="NCBI Taxonomy" id="1254432"/>
    <lineage>
        <taxon>Bacteria</taxon>
        <taxon>Pseudomonadati</taxon>
        <taxon>Myxococcota</taxon>
        <taxon>Polyangia</taxon>
        <taxon>Polyangiales</taxon>
        <taxon>Polyangiaceae</taxon>
        <taxon>Sorangium</taxon>
    </lineage>
</organism>
<evidence type="ECO:0000259" key="1">
    <source>
        <dbReference type="Pfam" id="PF00144"/>
    </source>
</evidence>
<evidence type="ECO:0000313" key="2">
    <source>
        <dbReference type="EMBL" id="AKI82204.1"/>
    </source>
</evidence>